<dbReference type="EMBL" id="JAXCEI010000003">
    <property type="protein sequence ID" value="MFA1538876.1"/>
    <property type="molecule type" value="Genomic_DNA"/>
</dbReference>
<dbReference type="InterPro" id="IPR052016">
    <property type="entry name" value="Bact_Sigma-Reg"/>
</dbReference>
<accession>A0ABV4Q855</accession>
<feature type="domain" description="Response regulatory" evidence="3">
    <location>
        <begin position="7"/>
        <end position="124"/>
    </location>
</feature>
<evidence type="ECO:0000259" key="3">
    <source>
        <dbReference type="PROSITE" id="PS50110"/>
    </source>
</evidence>
<sequence length="524" mass="57015">MTAERCTTLVVDDIDTKRYIIGSWLRRAGHTVVEASTAAETWEQLAAHQVDLVILDVRLPDMSGIEVCERIKAAPPTASLPVIHISASAVDVTDRTRGLRRGADAYMVDPIDPGEFLATVDAVLRYYRARQKAERMAERLAAFTRTSLAINAAESFDRVAEVAACGAFEIFGTPTAVFIMPPHRRARRTVSLDGTPWHRDFPPGVFDWMARCTGLRDTTGTEVVRIPADEWRAALPDTAAQGDVVLVMSLVKTGRPPICIAIQAPDAMDEDDAHLLRQLGQTLALAMEAMRSYTEEQLISLTLQRSLLPATRPAIPGWTFAVRYEPASDQAEVGGDFYEVLDQGDHVLIAIGDVQGHSLHAATVMAEMRHALRAFADEGHDAVTILGLLSRVLQRYHDNETATMCLMTLDPRTGVLHVANAGHLAPLYIDEGGARYGKGGGILLGFPVESVGTEEAVVPPGGTVVLITDGLIEDRGIPLSDNLERLASIAADVDADLEEFSDRVISEFGPREDDVAFIALRRDP</sequence>
<dbReference type="PANTHER" id="PTHR43156:SF2">
    <property type="entry name" value="STAGE II SPORULATION PROTEIN E"/>
    <property type="match status" value="1"/>
</dbReference>
<dbReference type="CDD" id="cd17574">
    <property type="entry name" value="REC_OmpR"/>
    <property type="match status" value="1"/>
</dbReference>
<dbReference type="InterPro" id="IPR011006">
    <property type="entry name" value="CheY-like_superfamily"/>
</dbReference>
<dbReference type="Pfam" id="PF00072">
    <property type="entry name" value="Response_reg"/>
    <property type="match status" value="1"/>
</dbReference>
<evidence type="ECO:0000313" key="4">
    <source>
        <dbReference type="EMBL" id="MFA1538876.1"/>
    </source>
</evidence>
<reference evidence="4 5" key="1">
    <citation type="submission" date="2023-11" db="EMBL/GenBank/DDBJ databases">
        <title>Actinomadura monticuli sp. nov., isolated from volcanic ash.</title>
        <authorList>
            <person name="Lee S.D."/>
            <person name="Yang H."/>
            <person name="Kim I.S."/>
        </authorList>
    </citation>
    <scope>NUCLEOTIDE SEQUENCE [LARGE SCALE GENOMIC DNA]</scope>
    <source>
        <strain evidence="4 5">DLS-62</strain>
    </source>
</reference>
<dbReference type="PROSITE" id="PS50110">
    <property type="entry name" value="RESPONSE_REGULATORY"/>
    <property type="match status" value="1"/>
</dbReference>
<evidence type="ECO:0000256" key="1">
    <source>
        <dbReference type="ARBA" id="ARBA00022801"/>
    </source>
</evidence>
<dbReference type="Gene3D" id="3.40.50.2300">
    <property type="match status" value="1"/>
</dbReference>
<dbReference type="Gene3D" id="3.60.40.10">
    <property type="entry name" value="PPM-type phosphatase domain"/>
    <property type="match status" value="1"/>
</dbReference>
<dbReference type="SUPFAM" id="SSF52172">
    <property type="entry name" value="CheY-like"/>
    <property type="match status" value="1"/>
</dbReference>
<proteinExistence type="predicted"/>
<dbReference type="InterPro" id="IPR036457">
    <property type="entry name" value="PPM-type-like_dom_sf"/>
</dbReference>
<protein>
    <submittedName>
        <fullName evidence="4">SpoIIE family protein phosphatase</fullName>
    </submittedName>
</protein>
<dbReference type="SUPFAM" id="SSF81606">
    <property type="entry name" value="PP2C-like"/>
    <property type="match status" value="1"/>
</dbReference>
<comment type="caution">
    <text evidence="4">The sequence shown here is derived from an EMBL/GenBank/DDBJ whole genome shotgun (WGS) entry which is preliminary data.</text>
</comment>
<dbReference type="SMART" id="SM00331">
    <property type="entry name" value="PP2C_SIG"/>
    <property type="match status" value="1"/>
</dbReference>
<dbReference type="PANTHER" id="PTHR43156">
    <property type="entry name" value="STAGE II SPORULATION PROTEIN E-RELATED"/>
    <property type="match status" value="1"/>
</dbReference>
<dbReference type="SMART" id="SM00448">
    <property type="entry name" value="REC"/>
    <property type="match status" value="1"/>
</dbReference>
<dbReference type="InterPro" id="IPR001932">
    <property type="entry name" value="PPM-type_phosphatase-like_dom"/>
</dbReference>
<dbReference type="RefSeq" id="WP_371948439.1">
    <property type="nucleotide sequence ID" value="NZ_JAXCEI010000003.1"/>
</dbReference>
<dbReference type="Pfam" id="PF07228">
    <property type="entry name" value="SpoIIE"/>
    <property type="match status" value="1"/>
</dbReference>
<organism evidence="4 5">
    <name type="scientific">Actinomadura monticuli</name>
    <dbReference type="NCBI Taxonomy" id="3097367"/>
    <lineage>
        <taxon>Bacteria</taxon>
        <taxon>Bacillati</taxon>
        <taxon>Actinomycetota</taxon>
        <taxon>Actinomycetes</taxon>
        <taxon>Streptosporangiales</taxon>
        <taxon>Thermomonosporaceae</taxon>
        <taxon>Actinomadura</taxon>
    </lineage>
</organism>
<keyword evidence="1" id="KW-0378">Hydrolase</keyword>
<keyword evidence="5" id="KW-1185">Reference proteome</keyword>
<keyword evidence="2" id="KW-0597">Phosphoprotein</keyword>
<evidence type="ECO:0000256" key="2">
    <source>
        <dbReference type="PROSITE-ProRule" id="PRU00169"/>
    </source>
</evidence>
<feature type="modified residue" description="4-aspartylphosphate" evidence="2">
    <location>
        <position position="56"/>
    </location>
</feature>
<dbReference type="Proteomes" id="UP001569963">
    <property type="component" value="Unassembled WGS sequence"/>
</dbReference>
<name>A0ABV4Q855_9ACTN</name>
<dbReference type="InterPro" id="IPR001789">
    <property type="entry name" value="Sig_transdc_resp-reg_receiver"/>
</dbReference>
<gene>
    <name evidence="4" type="ORF">SM611_08050</name>
</gene>
<evidence type="ECO:0000313" key="5">
    <source>
        <dbReference type="Proteomes" id="UP001569963"/>
    </source>
</evidence>